<evidence type="ECO:0000259" key="9">
    <source>
        <dbReference type="Pfam" id="PF17921"/>
    </source>
</evidence>
<dbReference type="SUPFAM" id="SSF56672">
    <property type="entry name" value="DNA/RNA polymerases"/>
    <property type="match status" value="1"/>
</dbReference>
<evidence type="ECO:0000256" key="7">
    <source>
        <dbReference type="SAM" id="MobiDB-lite"/>
    </source>
</evidence>
<proteinExistence type="predicted"/>
<keyword evidence="4" id="KW-0255">Endonuclease</keyword>
<dbReference type="Proteomes" id="UP000265515">
    <property type="component" value="Unassembled WGS sequence"/>
</dbReference>
<dbReference type="InterPro" id="IPR041373">
    <property type="entry name" value="RT_RNaseH"/>
</dbReference>
<dbReference type="EMBL" id="BFEA01000015">
    <property type="protein sequence ID" value="GBG60919.1"/>
    <property type="molecule type" value="Genomic_DNA"/>
</dbReference>
<feature type="region of interest" description="Disordered" evidence="7">
    <location>
        <begin position="1"/>
        <end position="27"/>
    </location>
</feature>
<dbReference type="InterPro" id="IPR041588">
    <property type="entry name" value="Integrase_H2C2"/>
</dbReference>
<keyword evidence="3" id="KW-0540">Nuclease</keyword>
<gene>
    <name evidence="10" type="ORF">CBR_g16040</name>
</gene>
<keyword evidence="5" id="KW-0378">Hydrolase</keyword>
<feature type="domain" description="Integrase zinc-binding" evidence="9">
    <location>
        <begin position="562"/>
        <end position="617"/>
    </location>
</feature>
<dbReference type="InterPro" id="IPR050951">
    <property type="entry name" value="Retrovirus_Pol_polyprotein"/>
</dbReference>
<dbReference type="PANTHER" id="PTHR37984">
    <property type="entry name" value="PROTEIN CBG26694"/>
    <property type="match status" value="1"/>
</dbReference>
<evidence type="ECO:0000256" key="6">
    <source>
        <dbReference type="ARBA" id="ARBA00022918"/>
    </source>
</evidence>
<accession>A0A388JSX2</accession>
<protein>
    <recommendedName>
        <fullName evidence="12">Reverse transcriptase RNase H-like domain-containing protein</fullName>
    </recommendedName>
</protein>
<keyword evidence="1" id="KW-0808">Transferase</keyword>
<feature type="domain" description="Reverse transcriptase RNase H-like" evidence="8">
    <location>
        <begin position="368"/>
        <end position="468"/>
    </location>
</feature>
<evidence type="ECO:0000259" key="8">
    <source>
        <dbReference type="Pfam" id="PF17917"/>
    </source>
</evidence>
<dbReference type="Pfam" id="PF17921">
    <property type="entry name" value="Integrase_H2C2"/>
    <property type="match status" value="1"/>
</dbReference>
<dbReference type="GO" id="GO:0016787">
    <property type="term" value="F:hydrolase activity"/>
    <property type="evidence" value="ECO:0007669"/>
    <property type="project" value="UniProtKB-KW"/>
</dbReference>
<dbReference type="AlphaFoldDB" id="A0A388JSX2"/>
<evidence type="ECO:0008006" key="12">
    <source>
        <dbReference type="Google" id="ProtNLM"/>
    </source>
</evidence>
<comment type="caution">
    <text evidence="10">The sequence shown here is derived from an EMBL/GenBank/DDBJ whole genome shotgun (WGS) entry which is preliminary data.</text>
</comment>
<dbReference type="Pfam" id="PF17917">
    <property type="entry name" value="RT_RNaseH"/>
    <property type="match status" value="1"/>
</dbReference>
<evidence type="ECO:0000256" key="5">
    <source>
        <dbReference type="ARBA" id="ARBA00022801"/>
    </source>
</evidence>
<dbReference type="Gramene" id="GBG60919">
    <property type="protein sequence ID" value="GBG60919"/>
    <property type="gene ID" value="CBR_g16040"/>
</dbReference>
<evidence type="ECO:0000313" key="10">
    <source>
        <dbReference type="EMBL" id="GBG60919.1"/>
    </source>
</evidence>
<dbReference type="OrthoDB" id="6496718at2759"/>
<keyword evidence="6" id="KW-0695">RNA-directed DNA polymerase</keyword>
<keyword evidence="2" id="KW-0548">Nucleotidyltransferase</keyword>
<reference evidence="10 11" key="1">
    <citation type="journal article" date="2018" name="Cell">
        <title>The Chara Genome: Secondary Complexity and Implications for Plant Terrestrialization.</title>
        <authorList>
            <person name="Nishiyama T."/>
            <person name="Sakayama H."/>
            <person name="Vries J.D."/>
            <person name="Buschmann H."/>
            <person name="Saint-Marcoux D."/>
            <person name="Ullrich K.K."/>
            <person name="Haas F.B."/>
            <person name="Vanderstraeten L."/>
            <person name="Becker D."/>
            <person name="Lang D."/>
            <person name="Vosolsobe S."/>
            <person name="Rombauts S."/>
            <person name="Wilhelmsson P.K.I."/>
            <person name="Janitza P."/>
            <person name="Kern R."/>
            <person name="Heyl A."/>
            <person name="Rumpler F."/>
            <person name="Villalobos L.I.A.C."/>
            <person name="Clay J.M."/>
            <person name="Skokan R."/>
            <person name="Toyoda A."/>
            <person name="Suzuki Y."/>
            <person name="Kagoshima H."/>
            <person name="Schijlen E."/>
            <person name="Tajeshwar N."/>
            <person name="Catarino B."/>
            <person name="Hetherington A.J."/>
            <person name="Saltykova A."/>
            <person name="Bonnot C."/>
            <person name="Breuninger H."/>
            <person name="Symeonidi A."/>
            <person name="Radhakrishnan G.V."/>
            <person name="Van Nieuwerburgh F."/>
            <person name="Deforce D."/>
            <person name="Chang C."/>
            <person name="Karol K.G."/>
            <person name="Hedrich R."/>
            <person name="Ulvskov P."/>
            <person name="Glockner G."/>
            <person name="Delwiche C.F."/>
            <person name="Petrasek J."/>
            <person name="Van de Peer Y."/>
            <person name="Friml J."/>
            <person name="Beilby M."/>
            <person name="Dolan L."/>
            <person name="Kohara Y."/>
            <person name="Sugano S."/>
            <person name="Fujiyama A."/>
            <person name="Delaux P.-M."/>
            <person name="Quint M."/>
            <person name="TheiBen G."/>
            <person name="Hagemann M."/>
            <person name="Harholt J."/>
            <person name="Dunand C."/>
            <person name="Zachgo S."/>
            <person name="Langdale J."/>
            <person name="Maumus F."/>
            <person name="Straeten D.V.D."/>
            <person name="Gould S.B."/>
            <person name="Rensing S.A."/>
        </authorList>
    </citation>
    <scope>NUCLEOTIDE SEQUENCE [LARGE SCALE GENOMIC DNA]</scope>
    <source>
        <strain evidence="10 11">S276</strain>
    </source>
</reference>
<evidence type="ECO:0000256" key="4">
    <source>
        <dbReference type="ARBA" id="ARBA00022759"/>
    </source>
</evidence>
<dbReference type="FunFam" id="1.10.340.70:FF:000001">
    <property type="entry name" value="Retrovirus-related Pol polyprotein from transposon gypsy-like Protein"/>
    <property type="match status" value="1"/>
</dbReference>
<dbReference type="GO" id="GO:0003964">
    <property type="term" value="F:RNA-directed DNA polymerase activity"/>
    <property type="evidence" value="ECO:0007669"/>
    <property type="project" value="UniProtKB-KW"/>
</dbReference>
<evidence type="ECO:0000256" key="3">
    <source>
        <dbReference type="ARBA" id="ARBA00022722"/>
    </source>
</evidence>
<dbReference type="PANTHER" id="PTHR37984:SF5">
    <property type="entry name" value="PROTEIN NYNRIN-LIKE"/>
    <property type="match status" value="1"/>
</dbReference>
<evidence type="ECO:0000256" key="1">
    <source>
        <dbReference type="ARBA" id="ARBA00022679"/>
    </source>
</evidence>
<sequence>MKTSNPTAAAAASRRPSSSPLSPSPGRSIPAPISTTFFALLPRWCSPPPGYCRSPRVLPSVLNRAATCWVVTRLVPHVSPAPISSGSTNGIIGAHMLMYGREASDRPMTGRKLADEGMHGCRRGSMDAKATPPPTFAAVVAGDHRGPKILAPSKFKGDDPKIDVGDWTAGTWAYLKGFQCPEQQMVATVVGLLEGPAQKWATSTASAQSQSLEDWALALGADKLLQALEDRFADKERARKAADKIVRLGQQRYSGSLQALFAEFEQLTSTPGLVMSADDLLTSFCRAAPEKFSVALYSAGHKDWRSFGRAALDMEAKLHVQAPSSDKRKGAFPRGGRKGKAAFAYAGSGSSSDPGLALTRALVLKLHDPTLPFVLTTGASQYGIGAVLQQDDGNGLRPVEFMSKKIKTHKLQDSAYEKELYALVSALKHWKHFLLGRHFKIFSDHSTLQWLKSQGELNDKLARYIQFIDLFDFELKHKKGCYNKVADALSRRPDSFALISSTHSFGEDVCQTIARLLPQDPTYGPIVRNLRADPNSEPSYALSSDLLYTYSRGEERLCIPEDQQLRTLLMSECHDACGHFGFLKSYAALSQRFFWKEMRSDMLRYVDTCELCQRNKVQRKPPLGFCSNLCPYLMVVPSQCLLISQT</sequence>
<organism evidence="10 11">
    <name type="scientific">Chara braunii</name>
    <name type="common">Braun's stonewort</name>
    <dbReference type="NCBI Taxonomy" id="69332"/>
    <lineage>
        <taxon>Eukaryota</taxon>
        <taxon>Viridiplantae</taxon>
        <taxon>Streptophyta</taxon>
        <taxon>Charophyceae</taxon>
        <taxon>Charales</taxon>
        <taxon>Characeae</taxon>
        <taxon>Chara</taxon>
    </lineage>
</organism>
<evidence type="ECO:0000313" key="11">
    <source>
        <dbReference type="Proteomes" id="UP000265515"/>
    </source>
</evidence>
<name>A0A388JSX2_CHABU</name>
<evidence type="ECO:0000256" key="2">
    <source>
        <dbReference type="ARBA" id="ARBA00022695"/>
    </source>
</evidence>
<dbReference type="InterPro" id="IPR043502">
    <property type="entry name" value="DNA/RNA_pol_sf"/>
</dbReference>
<dbReference type="CDD" id="cd09274">
    <property type="entry name" value="RNase_HI_RT_Ty3"/>
    <property type="match status" value="1"/>
</dbReference>
<keyword evidence="11" id="KW-1185">Reference proteome</keyword>
<dbReference type="Gene3D" id="1.10.340.70">
    <property type="match status" value="1"/>
</dbReference>
<dbReference type="Gene3D" id="3.10.20.370">
    <property type="match status" value="1"/>
</dbReference>
<dbReference type="GO" id="GO:0004519">
    <property type="term" value="F:endonuclease activity"/>
    <property type="evidence" value="ECO:0007669"/>
    <property type="project" value="UniProtKB-KW"/>
</dbReference>